<comment type="pathway">
    <text evidence="2 8">Protein modification; protein glycosylation.</text>
</comment>
<dbReference type="PANTHER" id="PTHR10830:SF0">
    <property type="entry name" value="DOLICHYL-DIPHOSPHOOLIGOSACCHARIDE--PROTEIN GLYCOSYLTRANSFERASE 48 KDA SUBUNIT"/>
    <property type="match status" value="1"/>
</dbReference>
<evidence type="ECO:0000256" key="7">
    <source>
        <dbReference type="ARBA" id="ARBA00023136"/>
    </source>
</evidence>
<comment type="subunit">
    <text evidence="8">Component of the oligosaccharyltransferase (OST) complex.</text>
</comment>
<comment type="caution">
    <text evidence="11">The sequence shown here is derived from an EMBL/GenBank/DDBJ whole genome shotgun (WGS) entry which is preliminary data.</text>
</comment>
<reference evidence="11 12" key="1">
    <citation type="journal article" date="2011" name="PLoS Pathog.">
        <title>Endophytic Life Strategies Decoded by Genome and Transcriptome Analyses of the Mutualistic Root Symbiont Piriformospora indica.</title>
        <authorList>
            <person name="Zuccaro A."/>
            <person name="Lahrmann U."/>
            <person name="Guldener U."/>
            <person name="Langen G."/>
            <person name="Pfiffi S."/>
            <person name="Biedenkopf D."/>
            <person name="Wong P."/>
            <person name="Samans B."/>
            <person name="Grimm C."/>
            <person name="Basiewicz M."/>
            <person name="Murat C."/>
            <person name="Martin F."/>
            <person name="Kogel K.H."/>
        </authorList>
    </citation>
    <scope>NUCLEOTIDE SEQUENCE [LARGE SCALE GENOMIC DNA]</scope>
    <source>
        <strain evidence="11 12">DSM 11827</strain>
    </source>
</reference>
<proteinExistence type="inferred from homology"/>
<evidence type="ECO:0000256" key="1">
    <source>
        <dbReference type="ARBA" id="ARBA00004479"/>
    </source>
</evidence>
<feature type="domain" description="OST48 N-terminal" evidence="9">
    <location>
        <begin position="27"/>
        <end position="275"/>
    </location>
</feature>
<feature type="domain" description="OST48 middle" evidence="10">
    <location>
        <begin position="289"/>
        <end position="429"/>
    </location>
</feature>
<evidence type="ECO:0000313" key="11">
    <source>
        <dbReference type="EMBL" id="CCA72385.1"/>
    </source>
</evidence>
<accession>G4TM42</accession>
<evidence type="ECO:0000259" key="9">
    <source>
        <dbReference type="Pfam" id="PF03345"/>
    </source>
</evidence>
<keyword evidence="4 8" id="KW-0812">Transmembrane</keyword>
<dbReference type="STRING" id="1109443.G4TM42"/>
<dbReference type="Pfam" id="PF03345">
    <property type="entry name" value="OST48_N"/>
    <property type="match status" value="1"/>
</dbReference>
<evidence type="ECO:0000256" key="4">
    <source>
        <dbReference type="ARBA" id="ARBA00022692"/>
    </source>
</evidence>
<feature type="chain" id="PRO_5005132212" description="Dolichyl-diphosphooligosaccharide--protein glycosyltransferase subunit WBP1" evidence="8">
    <location>
        <begin position="20"/>
        <end position="443"/>
    </location>
</feature>
<name>G4TM42_SERID</name>
<evidence type="ECO:0000256" key="2">
    <source>
        <dbReference type="ARBA" id="ARBA00004922"/>
    </source>
</evidence>
<evidence type="ECO:0000313" key="12">
    <source>
        <dbReference type="Proteomes" id="UP000007148"/>
    </source>
</evidence>
<comment type="function">
    <text evidence="8">Subunit of the oligosaccharyl transferase (OST) complex that catalyzes the initial transfer of a defined glycan (Glc(3)Man(9)GlcNAc(2) in eukaryotes) from the lipid carrier dolichol-pyrophosphate to an asparagine residue within an Asn-X-Ser/Thr consensus motif in nascent polypeptide chains, the first step in protein N-glycosylation. N-glycosylation occurs cotranslationally and the complex associates with the Sec61 complex at the channel-forming translocon complex that mediates protein translocation across the endoplasmic reticulum (ER).</text>
</comment>
<evidence type="ECO:0000256" key="8">
    <source>
        <dbReference type="RuleBase" id="RU361142"/>
    </source>
</evidence>
<organism evidence="11 12">
    <name type="scientific">Serendipita indica (strain DSM 11827)</name>
    <name type="common">Root endophyte fungus</name>
    <name type="synonym">Piriformospora indica</name>
    <dbReference type="NCBI Taxonomy" id="1109443"/>
    <lineage>
        <taxon>Eukaryota</taxon>
        <taxon>Fungi</taxon>
        <taxon>Dikarya</taxon>
        <taxon>Basidiomycota</taxon>
        <taxon>Agaricomycotina</taxon>
        <taxon>Agaricomycetes</taxon>
        <taxon>Sebacinales</taxon>
        <taxon>Serendipitaceae</taxon>
        <taxon>Serendipita</taxon>
    </lineage>
</organism>
<dbReference type="InParanoid" id="G4TM42"/>
<dbReference type="Proteomes" id="UP000007148">
    <property type="component" value="Unassembled WGS sequence"/>
</dbReference>
<keyword evidence="11" id="KW-0808">Transferase</keyword>
<dbReference type="OrthoDB" id="29105at2759"/>
<dbReference type="Pfam" id="PF23358">
    <property type="entry name" value="OST48_MD"/>
    <property type="match status" value="1"/>
</dbReference>
<comment type="similarity">
    <text evidence="3 8">Belongs to the DDOST 48 kDa subunit family.</text>
</comment>
<feature type="signal peptide" evidence="8">
    <location>
        <begin position="1"/>
        <end position="19"/>
    </location>
</feature>
<keyword evidence="8" id="KW-0732">Signal</keyword>
<gene>
    <name evidence="11" type="ORF">PIIN_06319</name>
</gene>
<dbReference type="EMBL" id="CAFZ01000161">
    <property type="protein sequence ID" value="CCA72385.1"/>
    <property type="molecule type" value="Genomic_DNA"/>
</dbReference>
<dbReference type="GO" id="GO:0008250">
    <property type="term" value="C:oligosaccharyltransferase complex"/>
    <property type="evidence" value="ECO:0007669"/>
    <property type="project" value="TreeGrafter"/>
</dbReference>
<dbReference type="FunCoup" id="G4TM42">
    <property type="interactions" value="522"/>
</dbReference>
<evidence type="ECO:0000256" key="3">
    <source>
        <dbReference type="ARBA" id="ARBA00008743"/>
    </source>
</evidence>
<comment type="subcellular location">
    <subcellularLocation>
        <location evidence="8">Endoplasmic reticulum membrane</location>
        <topology evidence="8">Single-pass type I membrane protein</topology>
    </subcellularLocation>
    <subcellularLocation>
        <location evidence="1">Membrane</location>
        <topology evidence="1">Single-pass type I membrane protein</topology>
    </subcellularLocation>
</comment>
<dbReference type="GO" id="GO:0016740">
    <property type="term" value="F:transferase activity"/>
    <property type="evidence" value="ECO:0007669"/>
    <property type="project" value="UniProtKB-KW"/>
</dbReference>
<evidence type="ECO:0000256" key="5">
    <source>
        <dbReference type="ARBA" id="ARBA00022824"/>
    </source>
</evidence>
<dbReference type="eggNOG" id="KOG2754">
    <property type="taxonomic scope" value="Eukaryota"/>
</dbReference>
<keyword evidence="12" id="KW-1185">Reference proteome</keyword>
<keyword evidence="6 8" id="KW-1133">Transmembrane helix</keyword>
<dbReference type="GO" id="GO:0018279">
    <property type="term" value="P:protein N-linked glycosylation via asparagine"/>
    <property type="evidence" value="ECO:0007669"/>
    <property type="project" value="UniProtKB-UniRule"/>
</dbReference>
<evidence type="ECO:0000259" key="10">
    <source>
        <dbReference type="Pfam" id="PF23358"/>
    </source>
</evidence>
<feature type="transmembrane region" description="Helical" evidence="8">
    <location>
        <begin position="408"/>
        <end position="433"/>
    </location>
</feature>
<dbReference type="UniPathway" id="UPA00378"/>
<dbReference type="HOGENOM" id="CLU_031804_1_1_1"/>
<keyword evidence="5 8" id="KW-0256">Endoplasmic reticulum</keyword>
<dbReference type="InterPro" id="IPR055457">
    <property type="entry name" value="OST48_N"/>
</dbReference>
<dbReference type="PANTHER" id="PTHR10830">
    <property type="entry name" value="DOLICHYL-DIPHOSPHOOLIGOSACCHARIDE--PROTEIN GLYCOSYLTRANSFERASE 48 KDA SUBUNIT"/>
    <property type="match status" value="1"/>
</dbReference>
<keyword evidence="7 8" id="KW-0472">Membrane</keyword>
<sequence>MGLLRSLFTSLISLGALCAASSSAGSRVLVVLEPALSKTDYSTFFDGLEERGYQLTFRTPKQDKPLLVEYDVPNYDHVILFAPTTKTLSSDISPQSLLQLLSQKVNLMVALSPKTTPMHSFASEFGLILPPPETPLFSHFPARKGPRTTLEVPLNPDSSVVKSTSSPILFSGINFGISTNPMLFSIVNAPAESFATDTTKEEEAEILIESANRGGEGLWAGSAMSVVAGFQTKSGARVVWAGGVDMFSNDFASSTLAGGKKSGNAAVAQDIAKWAFQESMVLRIDEVKHHRLGESDPREMYTINDKVVYSVQISAFDPTTSSWTPYSDIKDLQVEFTMLDPHIRTSLSPVAGQPGRYETVIRIPDRHGVFKFVVDYRRRGWSTLYSATTVPVVPPRHNEYPRFLSAAWPYYVGAISTSIGFILFSALWLGGAASERGSKKKKE</sequence>
<protein>
    <recommendedName>
        <fullName evidence="8">Dolichyl-diphosphooligosaccharide--protein glycosyltransferase subunit WBP1</fullName>
        <shortName evidence="8">Oligosaccharyl transferase subunit WBP1</shortName>
    </recommendedName>
</protein>
<dbReference type="AlphaFoldDB" id="G4TM42"/>
<dbReference type="OMA" id="AHDEYPR"/>
<dbReference type="InterPro" id="IPR005013">
    <property type="entry name" value="DDOST_48_kDa_subunit"/>
</dbReference>
<evidence type="ECO:0000256" key="6">
    <source>
        <dbReference type="ARBA" id="ARBA00022989"/>
    </source>
</evidence>
<dbReference type="InterPro" id="IPR055459">
    <property type="entry name" value="OST48_MD"/>
</dbReference>